<dbReference type="CDD" id="cd18103">
    <property type="entry name" value="SpoU-like_RlmB"/>
    <property type="match status" value="1"/>
</dbReference>
<evidence type="ECO:0000256" key="2">
    <source>
        <dbReference type="ARBA" id="ARBA00022603"/>
    </source>
</evidence>
<organism evidence="5 6">
    <name type="scientific">Rhodothermus profundi</name>
    <dbReference type="NCBI Taxonomy" id="633813"/>
    <lineage>
        <taxon>Bacteria</taxon>
        <taxon>Pseudomonadati</taxon>
        <taxon>Rhodothermota</taxon>
        <taxon>Rhodothermia</taxon>
        <taxon>Rhodothermales</taxon>
        <taxon>Rhodothermaceae</taxon>
        <taxon>Rhodothermus</taxon>
    </lineage>
</organism>
<dbReference type="InterPro" id="IPR029028">
    <property type="entry name" value="Alpha/beta_knot_MTases"/>
</dbReference>
<dbReference type="GO" id="GO:0006396">
    <property type="term" value="P:RNA processing"/>
    <property type="evidence" value="ECO:0007669"/>
    <property type="project" value="InterPro"/>
</dbReference>
<evidence type="ECO:0000256" key="1">
    <source>
        <dbReference type="ARBA" id="ARBA00007228"/>
    </source>
</evidence>
<dbReference type="Gene3D" id="3.30.1330.30">
    <property type="match status" value="1"/>
</dbReference>
<feature type="domain" description="RNA 2-O ribose methyltransferase substrate binding" evidence="4">
    <location>
        <begin position="7"/>
        <end position="83"/>
    </location>
</feature>
<dbReference type="InterPro" id="IPR001537">
    <property type="entry name" value="SpoU_MeTrfase"/>
</dbReference>
<reference evidence="6" key="1">
    <citation type="submission" date="2016-11" db="EMBL/GenBank/DDBJ databases">
        <authorList>
            <person name="Varghese N."/>
            <person name="Submissions S."/>
        </authorList>
    </citation>
    <scope>NUCLEOTIDE SEQUENCE [LARGE SCALE GENOMIC DNA]</scope>
    <source>
        <strain evidence="6">DSM 22212</strain>
    </source>
</reference>
<evidence type="ECO:0000313" key="6">
    <source>
        <dbReference type="Proteomes" id="UP000185812"/>
    </source>
</evidence>
<dbReference type="SMART" id="SM00967">
    <property type="entry name" value="SpoU_sub_bind"/>
    <property type="match status" value="1"/>
</dbReference>
<dbReference type="GO" id="GO:0003723">
    <property type="term" value="F:RNA binding"/>
    <property type="evidence" value="ECO:0007669"/>
    <property type="project" value="InterPro"/>
</dbReference>
<keyword evidence="6" id="KW-1185">Reference proteome</keyword>
<dbReference type="SUPFAM" id="SSF55315">
    <property type="entry name" value="L30e-like"/>
    <property type="match status" value="1"/>
</dbReference>
<accession>A0A1M6PX49</accession>
<dbReference type="NCBIfam" id="TIGR00186">
    <property type="entry name" value="rRNA_methyl_3"/>
    <property type="match status" value="1"/>
</dbReference>
<dbReference type="Pfam" id="PF00588">
    <property type="entry name" value="SpoU_methylase"/>
    <property type="match status" value="1"/>
</dbReference>
<dbReference type="InterPro" id="IPR013123">
    <property type="entry name" value="SpoU_subst-bd"/>
</dbReference>
<dbReference type="InterPro" id="IPR029026">
    <property type="entry name" value="tRNA_m1G_MTases_N"/>
</dbReference>
<evidence type="ECO:0000313" key="5">
    <source>
        <dbReference type="EMBL" id="SHK12461.1"/>
    </source>
</evidence>
<keyword evidence="3 5" id="KW-0808">Transferase</keyword>
<protein>
    <submittedName>
        <fullName evidence="5">23S rRNA (Guanosine2251-2'-O)-methyltransferase</fullName>
    </submittedName>
</protein>
<dbReference type="GO" id="GO:0008173">
    <property type="term" value="F:RNA methyltransferase activity"/>
    <property type="evidence" value="ECO:0007669"/>
    <property type="project" value="InterPro"/>
</dbReference>
<dbReference type="Proteomes" id="UP000185812">
    <property type="component" value="Unassembled WGS sequence"/>
</dbReference>
<dbReference type="SUPFAM" id="SSF75217">
    <property type="entry name" value="alpha/beta knot"/>
    <property type="match status" value="1"/>
</dbReference>
<name>A0A1M6PX49_9BACT</name>
<dbReference type="PANTHER" id="PTHR46429:SF1">
    <property type="entry name" value="23S RRNA (GUANOSINE-2'-O-)-METHYLTRANSFERASE RLMB"/>
    <property type="match status" value="1"/>
</dbReference>
<dbReference type="Gene3D" id="3.40.1280.10">
    <property type="match status" value="1"/>
</dbReference>
<dbReference type="Pfam" id="PF08032">
    <property type="entry name" value="SpoU_sub_bind"/>
    <property type="match status" value="1"/>
</dbReference>
<dbReference type="PANTHER" id="PTHR46429">
    <property type="entry name" value="23S RRNA (GUANOSINE-2'-O-)-METHYLTRANSFERASE RLMB"/>
    <property type="match status" value="1"/>
</dbReference>
<dbReference type="STRING" id="633813.SAMN04488087_0367"/>
<dbReference type="FunFam" id="3.40.1280.10:FF:000008">
    <property type="entry name" value="Group 3 RNA methyltransferase TrmH"/>
    <property type="match status" value="1"/>
</dbReference>
<dbReference type="GO" id="GO:0032259">
    <property type="term" value="P:methylation"/>
    <property type="evidence" value="ECO:0007669"/>
    <property type="project" value="UniProtKB-KW"/>
</dbReference>
<dbReference type="OrthoDB" id="9794400at2"/>
<dbReference type="RefSeq" id="WP_072714241.1">
    <property type="nucleotide sequence ID" value="NZ_FRAU01000001.1"/>
</dbReference>
<dbReference type="InterPro" id="IPR029064">
    <property type="entry name" value="Ribosomal_eL30-like_sf"/>
</dbReference>
<dbReference type="EMBL" id="FRAU01000001">
    <property type="protein sequence ID" value="SHK12461.1"/>
    <property type="molecule type" value="Genomic_DNA"/>
</dbReference>
<dbReference type="GO" id="GO:0005829">
    <property type="term" value="C:cytosol"/>
    <property type="evidence" value="ECO:0007669"/>
    <property type="project" value="TreeGrafter"/>
</dbReference>
<proteinExistence type="inferred from homology"/>
<sequence>MSALVDRLVGRNPVREALEQNDTRVEKVFVQEGAGGSAIEAIRRAARAQGIPVQIVPKARLDRLASGATHQGVVAFVAPVAYRTLEDLLREVAPSPAAVQERQPLLVALDQIEDPHNYGAILRTAVAAGVAGVLVPRHHMAPLNTVALKASAGAALRVPIARVTNLARALETLKTHGFWVAGASPTGSVSVWEMDWHRPLVLVLGNEGRGLRPRVVQACDLLVSIPLRGPVASLNVSVAAGILLFAATRSRQ</sequence>
<comment type="similarity">
    <text evidence="1">Belongs to the class IV-like SAM-binding methyltransferase superfamily. RNA methyltransferase TrmH family.</text>
</comment>
<evidence type="ECO:0000256" key="3">
    <source>
        <dbReference type="ARBA" id="ARBA00022679"/>
    </source>
</evidence>
<keyword evidence="2 5" id="KW-0489">Methyltransferase</keyword>
<evidence type="ECO:0000259" key="4">
    <source>
        <dbReference type="SMART" id="SM00967"/>
    </source>
</evidence>
<gene>
    <name evidence="5" type="ORF">SAMN04488087_0367</name>
</gene>
<dbReference type="AlphaFoldDB" id="A0A1M6PX49"/>
<dbReference type="InterPro" id="IPR004441">
    <property type="entry name" value="rRNA_MeTrfase_TrmH"/>
</dbReference>